<evidence type="ECO:0000259" key="3">
    <source>
        <dbReference type="SMART" id="SM00769"/>
    </source>
</evidence>
<dbReference type="SUPFAM" id="SSF117070">
    <property type="entry name" value="LEA14-like"/>
    <property type="match status" value="1"/>
</dbReference>
<dbReference type="AlphaFoldDB" id="A0A4Y7LHW0"/>
<dbReference type="EMBL" id="CM010725">
    <property type="protein sequence ID" value="RZC85084.1"/>
    <property type="molecule type" value="Genomic_DNA"/>
</dbReference>
<feature type="region of interest" description="Disordered" evidence="2">
    <location>
        <begin position="156"/>
        <end position="178"/>
    </location>
</feature>
<evidence type="ECO:0000256" key="1">
    <source>
        <dbReference type="ARBA" id="ARBA00005960"/>
    </source>
</evidence>
<evidence type="ECO:0000256" key="2">
    <source>
        <dbReference type="SAM" id="MobiDB-lite"/>
    </source>
</evidence>
<dbReference type="GO" id="GO:0009269">
    <property type="term" value="P:response to desiccation"/>
    <property type="evidence" value="ECO:0007669"/>
    <property type="project" value="InterPro"/>
</dbReference>
<protein>
    <recommendedName>
        <fullName evidence="3">Water stress and hypersensitive response domain-containing protein</fullName>
    </recommendedName>
</protein>
<keyword evidence="5" id="KW-1185">Reference proteome</keyword>
<name>A0A4Y7LHW0_PAPSO</name>
<comment type="similarity">
    <text evidence="1">Belongs to the LEA type 2 family.</text>
</comment>
<proteinExistence type="inferred from homology"/>
<dbReference type="OMA" id="HEISYRV"/>
<dbReference type="Gramene" id="RZC85084">
    <property type="protein sequence ID" value="RZC85084"/>
    <property type="gene ID" value="C5167_047869"/>
</dbReference>
<gene>
    <name evidence="4" type="ORF">C5167_047869</name>
</gene>
<dbReference type="SMART" id="SM00769">
    <property type="entry name" value="WHy"/>
    <property type="match status" value="1"/>
</dbReference>
<reference evidence="4 5" key="1">
    <citation type="journal article" date="2018" name="Science">
        <title>The opium poppy genome and morphinan production.</title>
        <authorList>
            <person name="Guo L."/>
            <person name="Winzer T."/>
            <person name="Yang X."/>
            <person name="Li Y."/>
            <person name="Ning Z."/>
            <person name="He Z."/>
            <person name="Teodor R."/>
            <person name="Lu Y."/>
            <person name="Bowser T.A."/>
            <person name="Graham I.A."/>
            <person name="Ye K."/>
        </authorList>
    </citation>
    <scope>NUCLEOTIDE SEQUENCE [LARGE SCALE GENOMIC DNA]</scope>
    <source>
        <strain evidence="5">cv. HN1</strain>
        <tissue evidence="4">Leaves</tissue>
    </source>
</reference>
<dbReference type="PANTHER" id="PTHR31459:SF19">
    <property type="entry name" value="DESICCATION-RELATED PROTEIN LEA14-RELATED"/>
    <property type="match status" value="1"/>
</dbReference>
<dbReference type="PANTHER" id="PTHR31459">
    <property type="match status" value="1"/>
</dbReference>
<evidence type="ECO:0000313" key="4">
    <source>
        <dbReference type="EMBL" id="RZC85084.1"/>
    </source>
</evidence>
<accession>A0A4Y7LHW0</accession>
<dbReference type="InterPro" id="IPR045043">
    <property type="entry name" value="Lea14-like"/>
</dbReference>
<dbReference type="Proteomes" id="UP000316621">
    <property type="component" value="Chromosome 11"/>
</dbReference>
<organism evidence="4 5">
    <name type="scientific">Papaver somniferum</name>
    <name type="common">Opium poppy</name>
    <dbReference type="NCBI Taxonomy" id="3469"/>
    <lineage>
        <taxon>Eukaryota</taxon>
        <taxon>Viridiplantae</taxon>
        <taxon>Streptophyta</taxon>
        <taxon>Embryophyta</taxon>
        <taxon>Tracheophyta</taxon>
        <taxon>Spermatophyta</taxon>
        <taxon>Magnoliopsida</taxon>
        <taxon>Ranunculales</taxon>
        <taxon>Papaveraceae</taxon>
        <taxon>Papaveroideae</taxon>
        <taxon>Papaver</taxon>
    </lineage>
</organism>
<dbReference type="Gene3D" id="2.60.40.1820">
    <property type="match status" value="1"/>
</dbReference>
<sequence>MADLFDKAKHFVTDTIDSFKKVPEATLTDVDIKSVGFTSVTLLAKISVNNPYITPLPMVEVDYTLKSHTNVILTGKVPDPGNLKASGITLLEVDVKVPYSILLSVAKDVSTDWDLDYELLLGLIIDLPLIGNITIPLSQKGEFKLPSITDFFKGRGTEATEEGEEKEKEKVSTSEVGVSKDDKSEVVVRHVEEVDEVIHIYADGTKKSED</sequence>
<dbReference type="GO" id="GO:0005829">
    <property type="term" value="C:cytosol"/>
    <property type="evidence" value="ECO:0007669"/>
    <property type="project" value="TreeGrafter"/>
</dbReference>
<dbReference type="OrthoDB" id="1916695at2759"/>
<evidence type="ECO:0000313" key="5">
    <source>
        <dbReference type="Proteomes" id="UP000316621"/>
    </source>
</evidence>
<feature type="domain" description="Water stress and hypersensitive response" evidence="3">
    <location>
        <begin position="25"/>
        <end position="142"/>
    </location>
</feature>
<feature type="compositionally biased region" description="Basic and acidic residues" evidence="2">
    <location>
        <begin position="165"/>
        <end position="178"/>
    </location>
</feature>
<dbReference type="Pfam" id="PF03168">
    <property type="entry name" value="LEA_2"/>
    <property type="match status" value="1"/>
</dbReference>
<dbReference type="InterPro" id="IPR013990">
    <property type="entry name" value="WHy-dom"/>
</dbReference>
<dbReference type="InterPro" id="IPR004864">
    <property type="entry name" value="LEA_2"/>
</dbReference>